<evidence type="ECO:0000313" key="1">
    <source>
        <dbReference type="EMBL" id="KRL32808.1"/>
    </source>
</evidence>
<dbReference type="EMBL" id="AZEG01000067">
    <property type="protein sequence ID" value="KRL32808.1"/>
    <property type="molecule type" value="Genomic_DNA"/>
</dbReference>
<evidence type="ECO:0000313" key="2">
    <source>
        <dbReference type="Proteomes" id="UP000051155"/>
    </source>
</evidence>
<accession>A0A0R1PXJ4</accession>
<dbReference type="STRING" id="1423812.FD20_GL002215"/>
<organism evidence="1 2">
    <name type="scientific">Liquorilactobacillus uvarum DSM 19971</name>
    <dbReference type="NCBI Taxonomy" id="1423812"/>
    <lineage>
        <taxon>Bacteria</taxon>
        <taxon>Bacillati</taxon>
        <taxon>Bacillota</taxon>
        <taxon>Bacilli</taxon>
        <taxon>Lactobacillales</taxon>
        <taxon>Lactobacillaceae</taxon>
        <taxon>Liquorilactobacillus</taxon>
    </lineage>
</organism>
<reference evidence="1 2" key="1">
    <citation type="journal article" date="2015" name="Genome Announc.">
        <title>Expanding the biotechnology potential of lactobacilli through comparative genomics of 213 strains and associated genera.</title>
        <authorList>
            <person name="Sun Z."/>
            <person name="Harris H.M."/>
            <person name="McCann A."/>
            <person name="Guo C."/>
            <person name="Argimon S."/>
            <person name="Zhang W."/>
            <person name="Yang X."/>
            <person name="Jeffery I.B."/>
            <person name="Cooney J.C."/>
            <person name="Kagawa T.F."/>
            <person name="Liu W."/>
            <person name="Song Y."/>
            <person name="Salvetti E."/>
            <person name="Wrobel A."/>
            <person name="Rasinkangas P."/>
            <person name="Parkhill J."/>
            <person name="Rea M.C."/>
            <person name="O'Sullivan O."/>
            <person name="Ritari J."/>
            <person name="Douillard F.P."/>
            <person name="Paul Ross R."/>
            <person name="Yang R."/>
            <person name="Briner A.E."/>
            <person name="Felis G.E."/>
            <person name="de Vos W.M."/>
            <person name="Barrangou R."/>
            <person name="Klaenhammer T.R."/>
            <person name="Caufield P.W."/>
            <person name="Cui Y."/>
            <person name="Zhang H."/>
            <person name="O'Toole P.W."/>
        </authorList>
    </citation>
    <scope>NUCLEOTIDE SEQUENCE [LARGE SCALE GENOMIC DNA]</scope>
    <source>
        <strain evidence="1 2">DSM 19971</strain>
    </source>
</reference>
<gene>
    <name evidence="1" type="ORF">FD20_GL002215</name>
</gene>
<proteinExistence type="predicted"/>
<name>A0A0R1PXJ4_9LACO</name>
<comment type="caution">
    <text evidence="1">The sequence shown here is derived from an EMBL/GenBank/DDBJ whole genome shotgun (WGS) entry which is preliminary data.</text>
</comment>
<dbReference type="PATRIC" id="fig|1423812.3.peg.2356"/>
<keyword evidence="2" id="KW-1185">Reference proteome</keyword>
<dbReference type="Proteomes" id="UP000051155">
    <property type="component" value="Unassembled WGS sequence"/>
</dbReference>
<protein>
    <submittedName>
        <fullName evidence="1">Uncharacterized protein</fullName>
    </submittedName>
</protein>
<dbReference type="AlphaFoldDB" id="A0A0R1PXJ4"/>
<sequence length="189" mass="22269">MHLHKIFYALNEIDSIEKNGENVFYNKWYESKVGKGARIDFPSLTNSQKNAYQAIEDNYNALNESYEVRCLYHDLKRDSGYFAEIINFRDLIHPFFVEPIFNNPRLRAQSGFFLFEPYNGLTKDISEISRDIKNLGLGNIYIPKKYKRNILSELDYFCEINKATLFPDAENVANYVAMDFNKPFLNMRK</sequence>